<accession>A0A918PF39</accession>
<feature type="chain" id="PRO_5037460336" description="Xaa-Pro dipeptidyl-peptidase C-terminal domain-containing protein" evidence="3">
    <location>
        <begin position="32"/>
        <end position="626"/>
    </location>
</feature>
<dbReference type="SMART" id="SM00939">
    <property type="entry name" value="PepX_C"/>
    <property type="match status" value="1"/>
</dbReference>
<keyword evidence="6" id="KW-1185">Reference proteome</keyword>
<dbReference type="InterPro" id="IPR000383">
    <property type="entry name" value="Xaa-Pro-like_dom"/>
</dbReference>
<keyword evidence="1" id="KW-0378">Hydrolase</keyword>
<evidence type="ECO:0000313" key="5">
    <source>
        <dbReference type="EMBL" id="GGZ02801.1"/>
    </source>
</evidence>
<comment type="caution">
    <text evidence="5">The sequence shown here is derived from an EMBL/GenBank/DDBJ whole genome shotgun (WGS) entry which is preliminary data.</text>
</comment>
<evidence type="ECO:0000256" key="1">
    <source>
        <dbReference type="ARBA" id="ARBA00022801"/>
    </source>
</evidence>
<evidence type="ECO:0000313" key="6">
    <source>
        <dbReference type="Proteomes" id="UP000622166"/>
    </source>
</evidence>
<evidence type="ECO:0000256" key="3">
    <source>
        <dbReference type="SAM" id="SignalP"/>
    </source>
</evidence>
<feature type="domain" description="Xaa-Pro dipeptidyl-peptidase C-terminal" evidence="4">
    <location>
        <begin position="362"/>
        <end position="592"/>
    </location>
</feature>
<protein>
    <recommendedName>
        <fullName evidence="4">Xaa-Pro dipeptidyl-peptidase C-terminal domain-containing protein</fullName>
    </recommendedName>
</protein>
<dbReference type="AlphaFoldDB" id="A0A918PF39"/>
<organism evidence="5 6">
    <name type="scientific">Streptomyces poonensis</name>
    <dbReference type="NCBI Taxonomy" id="68255"/>
    <lineage>
        <taxon>Bacteria</taxon>
        <taxon>Bacillati</taxon>
        <taxon>Actinomycetota</taxon>
        <taxon>Actinomycetes</taxon>
        <taxon>Kitasatosporales</taxon>
        <taxon>Streptomycetaceae</taxon>
        <taxon>Streptomyces</taxon>
    </lineage>
</organism>
<gene>
    <name evidence="5" type="ORF">GCM10010365_21920</name>
</gene>
<dbReference type="InterPro" id="IPR008979">
    <property type="entry name" value="Galactose-bd-like_sf"/>
</dbReference>
<dbReference type="Gene3D" id="2.60.120.260">
    <property type="entry name" value="Galactose-binding domain-like"/>
    <property type="match status" value="1"/>
</dbReference>
<dbReference type="InterPro" id="IPR005674">
    <property type="entry name" value="CocE/Ser_esterase"/>
</dbReference>
<dbReference type="Gene3D" id="3.40.50.1820">
    <property type="entry name" value="alpha/beta hydrolase"/>
    <property type="match status" value="2"/>
</dbReference>
<dbReference type="Pfam" id="PF08530">
    <property type="entry name" value="PepX_C"/>
    <property type="match status" value="1"/>
</dbReference>
<reference evidence="5" key="2">
    <citation type="submission" date="2020-09" db="EMBL/GenBank/DDBJ databases">
        <authorList>
            <person name="Sun Q."/>
            <person name="Ohkuma M."/>
        </authorList>
    </citation>
    <scope>NUCLEOTIDE SEQUENCE</scope>
    <source>
        <strain evidence="5">JCM 4815</strain>
    </source>
</reference>
<feature type="region of interest" description="Disordered" evidence="2">
    <location>
        <begin position="423"/>
        <end position="454"/>
    </location>
</feature>
<dbReference type="RefSeq" id="WP_189857755.1">
    <property type="nucleotide sequence ID" value="NZ_BMVW01000003.1"/>
</dbReference>
<keyword evidence="3" id="KW-0732">Signal</keyword>
<dbReference type="InterPro" id="IPR029058">
    <property type="entry name" value="AB_hydrolase_fold"/>
</dbReference>
<dbReference type="SUPFAM" id="SSF49785">
    <property type="entry name" value="Galactose-binding domain-like"/>
    <property type="match status" value="1"/>
</dbReference>
<dbReference type="Pfam" id="PF02129">
    <property type="entry name" value="Peptidase_S15"/>
    <property type="match status" value="1"/>
</dbReference>
<dbReference type="NCBIfam" id="TIGR00976">
    <property type="entry name" value="CocE_NonD"/>
    <property type="match status" value="1"/>
</dbReference>
<feature type="region of interest" description="Disordered" evidence="2">
    <location>
        <begin position="31"/>
        <end position="59"/>
    </location>
</feature>
<evidence type="ECO:0000259" key="4">
    <source>
        <dbReference type="SMART" id="SM00939"/>
    </source>
</evidence>
<sequence length="626" mass="67769">MKRRRTAAWAASALVATLTFTGTLTVPAATAQERAQARPGSVATATDPVTHEENDRVPEGSVWTQHYFPSSDGSGTELHADVLLPEGLRKGKRVPVILSVGPYFGHSGQTGPEGWTHTGPSSRFQDFIEGADVFDNGYAFVMVDLRGFGGSTGCLDWAGPGEQADVKAAIDWAAKQPWSTGKVGMYGKSYDAVTGLIGNNLDQRALKAVVAQEPVWDMYQYIYSNGVPRPNVTGTAGAYNSIATTAPLADDDPRYQANARYEESHPECLTENSAGYRIADQRDPHWKARDLAKLAEGSDTPLFVTQGFIENNTKPEEMEEYLDNHRGVERGWLGQWDHVRGGDRVSDGRLAMGREGWYEETLSFFDQYLKGVRPAVRYPAYVVEDNTGAWRAQKKWPVVERSVTLPLGGGSYVDDGGASASAALAESGDAAPRTLDKPSPYGEWDMENAPRTDRVAPKGLAGEQAERQQAGETTSSFFVWSKPLKRDVRVTGTPRVSLTARGEGNVMLKLYDVAPDGTAVMFDEQVSLLDSGRLAVDLKATDWTLAAGHVLAVEIGSVQTGSWRDTPSGETIEVRGAQLKLALDDPADDVATAGDRSPFLDTYLRQYTVNLPAGPGTFTVVPGGRL</sequence>
<evidence type="ECO:0000256" key="2">
    <source>
        <dbReference type="SAM" id="MobiDB-lite"/>
    </source>
</evidence>
<feature type="signal peptide" evidence="3">
    <location>
        <begin position="1"/>
        <end position="31"/>
    </location>
</feature>
<dbReference type="SUPFAM" id="SSF53474">
    <property type="entry name" value="alpha/beta-Hydrolases"/>
    <property type="match status" value="1"/>
</dbReference>
<dbReference type="Proteomes" id="UP000622166">
    <property type="component" value="Unassembled WGS sequence"/>
</dbReference>
<dbReference type="InterPro" id="IPR013736">
    <property type="entry name" value="Xaa-Pro_dipept_C"/>
</dbReference>
<name>A0A918PF39_9ACTN</name>
<dbReference type="EMBL" id="BMVW01000003">
    <property type="protein sequence ID" value="GGZ02801.1"/>
    <property type="molecule type" value="Genomic_DNA"/>
</dbReference>
<dbReference type="GO" id="GO:0008239">
    <property type="term" value="F:dipeptidyl-peptidase activity"/>
    <property type="evidence" value="ECO:0007669"/>
    <property type="project" value="InterPro"/>
</dbReference>
<reference evidence="5" key="1">
    <citation type="journal article" date="2014" name="Int. J. Syst. Evol. Microbiol.">
        <title>Complete genome sequence of Corynebacterium casei LMG S-19264T (=DSM 44701T), isolated from a smear-ripened cheese.</title>
        <authorList>
            <consortium name="US DOE Joint Genome Institute (JGI-PGF)"/>
            <person name="Walter F."/>
            <person name="Albersmeier A."/>
            <person name="Kalinowski J."/>
            <person name="Ruckert C."/>
        </authorList>
    </citation>
    <scope>NUCLEOTIDE SEQUENCE</scope>
    <source>
        <strain evidence="5">JCM 4815</strain>
    </source>
</reference>
<proteinExistence type="predicted"/>
<feature type="compositionally biased region" description="Basic and acidic residues" evidence="2">
    <location>
        <begin position="49"/>
        <end position="58"/>
    </location>
</feature>